<dbReference type="Proteomes" id="UP000297245">
    <property type="component" value="Unassembled WGS sequence"/>
</dbReference>
<name>A0A4S8LIB0_DENBC</name>
<proteinExistence type="predicted"/>
<organism evidence="1 2">
    <name type="scientific">Dendrothele bispora (strain CBS 962.96)</name>
    <dbReference type="NCBI Taxonomy" id="1314807"/>
    <lineage>
        <taxon>Eukaryota</taxon>
        <taxon>Fungi</taxon>
        <taxon>Dikarya</taxon>
        <taxon>Basidiomycota</taxon>
        <taxon>Agaricomycotina</taxon>
        <taxon>Agaricomycetes</taxon>
        <taxon>Agaricomycetidae</taxon>
        <taxon>Agaricales</taxon>
        <taxon>Agaricales incertae sedis</taxon>
        <taxon>Dendrothele</taxon>
    </lineage>
</organism>
<dbReference type="SUPFAM" id="SSF49870">
    <property type="entry name" value="Osmotin, thaumatin-like protein"/>
    <property type="match status" value="1"/>
</dbReference>
<evidence type="ECO:0000313" key="2">
    <source>
        <dbReference type="Proteomes" id="UP000297245"/>
    </source>
</evidence>
<evidence type="ECO:0000313" key="1">
    <source>
        <dbReference type="EMBL" id="THU88774.1"/>
    </source>
</evidence>
<reference evidence="1 2" key="1">
    <citation type="journal article" date="2019" name="Nat. Ecol. Evol.">
        <title>Megaphylogeny resolves global patterns of mushroom evolution.</title>
        <authorList>
            <person name="Varga T."/>
            <person name="Krizsan K."/>
            <person name="Foldi C."/>
            <person name="Dima B."/>
            <person name="Sanchez-Garcia M."/>
            <person name="Sanchez-Ramirez S."/>
            <person name="Szollosi G.J."/>
            <person name="Szarkandi J.G."/>
            <person name="Papp V."/>
            <person name="Albert L."/>
            <person name="Andreopoulos W."/>
            <person name="Angelini C."/>
            <person name="Antonin V."/>
            <person name="Barry K.W."/>
            <person name="Bougher N.L."/>
            <person name="Buchanan P."/>
            <person name="Buyck B."/>
            <person name="Bense V."/>
            <person name="Catcheside P."/>
            <person name="Chovatia M."/>
            <person name="Cooper J."/>
            <person name="Damon W."/>
            <person name="Desjardin D."/>
            <person name="Finy P."/>
            <person name="Geml J."/>
            <person name="Haridas S."/>
            <person name="Hughes K."/>
            <person name="Justo A."/>
            <person name="Karasinski D."/>
            <person name="Kautmanova I."/>
            <person name="Kiss B."/>
            <person name="Kocsube S."/>
            <person name="Kotiranta H."/>
            <person name="LaButti K.M."/>
            <person name="Lechner B.E."/>
            <person name="Liimatainen K."/>
            <person name="Lipzen A."/>
            <person name="Lukacs Z."/>
            <person name="Mihaltcheva S."/>
            <person name="Morgado L.N."/>
            <person name="Niskanen T."/>
            <person name="Noordeloos M.E."/>
            <person name="Ohm R.A."/>
            <person name="Ortiz-Santana B."/>
            <person name="Ovrebo C."/>
            <person name="Racz N."/>
            <person name="Riley R."/>
            <person name="Savchenko A."/>
            <person name="Shiryaev A."/>
            <person name="Soop K."/>
            <person name="Spirin V."/>
            <person name="Szebenyi C."/>
            <person name="Tomsovsky M."/>
            <person name="Tulloss R.E."/>
            <person name="Uehling J."/>
            <person name="Grigoriev I.V."/>
            <person name="Vagvolgyi C."/>
            <person name="Papp T."/>
            <person name="Martin F.M."/>
            <person name="Miettinen O."/>
            <person name="Hibbett D.S."/>
            <person name="Nagy L.G."/>
        </authorList>
    </citation>
    <scope>NUCLEOTIDE SEQUENCE [LARGE SCALE GENOMIC DNA]</scope>
    <source>
        <strain evidence="1 2">CBS 962.96</strain>
    </source>
</reference>
<dbReference type="InterPro" id="IPR037176">
    <property type="entry name" value="Osmotin/thaumatin-like_sf"/>
</dbReference>
<dbReference type="AlphaFoldDB" id="A0A4S8LIB0"/>
<sequence>MAVIGGNTESHIVNLINQCGFGEPVLLQNGNPIQLSGNKLTSNGAFTAGVAYLDTGNCGTLSNDCIVVEMSLQNSGVSAADISLISPHEFNVPVRFEFANGNCTGQGQTCSNESCNNALHDPTDVQGTVICQEENVSCNMSFDRHLHAVKQVGLDITFCPGNSTTTTR</sequence>
<gene>
    <name evidence="1" type="ORF">K435DRAFT_679153</name>
</gene>
<dbReference type="EMBL" id="ML179395">
    <property type="protein sequence ID" value="THU88774.1"/>
    <property type="molecule type" value="Genomic_DNA"/>
</dbReference>
<accession>A0A4S8LIB0</accession>
<protein>
    <submittedName>
        <fullName evidence="1">Uncharacterized protein</fullName>
    </submittedName>
</protein>
<dbReference type="OrthoDB" id="3342934at2759"/>
<keyword evidence="2" id="KW-1185">Reference proteome</keyword>